<accession>A0ABP9HGZ9</accession>
<dbReference type="InterPro" id="IPR003615">
    <property type="entry name" value="HNH_nuc"/>
</dbReference>
<organism evidence="3 4">
    <name type="scientific">Yinghuangia aomiensis</name>
    <dbReference type="NCBI Taxonomy" id="676205"/>
    <lineage>
        <taxon>Bacteria</taxon>
        <taxon>Bacillati</taxon>
        <taxon>Actinomycetota</taxon>
        <taxon>Actinomycetes</taxon>
        <taxon>Kitasatosporales</taxon>
        <taxon>Streptomycetaceae</taxon>
        <taxon>Yinghuangia</taxon>
    </lineage>
</organism>
<dbReference type="Gene3D" id="1.10.30.50">
    <property type="match status" value="1"/>
</dbReference>
<evidence type="ECO:0000259" key="2">
    <source>
        <dbReference type="SMART" id="SM00507"/>
    </source>
</evidence>
<reference evidence="4" key="1">
    <citation type="journal article" date="2019" name="Int. J. Syst. Evol. Microbiol.">
        <title>The Global Catalogue of Microorganisms (GCM) 10K type strain sequencing project: providing services to taxonomists for standard genome sequencing and annotation.</title>
        <authorList>
            <consortium name="The Broad Institute Genomics Platform"/>
            <consortium name="The Broad Institute Genome Sequencing Center for Infectious Disease"/>
            <person name="Wu L."/>
            <person name="Ma J."/>
        </authorList>
    </citation>
    <scope>NUCLEOTIDE SEQUENCE [LARGE SCALE GENOMIC DNA]</scope>
    <source>
        <strain evidence="4">JCM 17986</strain>
    </source>
</reference>
<dbReference type="CDD" id="cd00085">
    <property type="entry name" value="HNHc"/>
    <property type="match status" value="1"/>
</dbReference>
<dbReference type="Proteomes" id="UP001500466">
    <property type="component" value="Unassembled WGS sequence"/>
</dbReference>
<dbReference type="PANTHER" id="PTHR33877">
    <property type="entry name" value="SLL1193 PROTEIN"/>
    <property type="match status" value="1"/>
</dbReference>
<sequence length="216" mass="24196">MPHSLVLNASYEPLCVVSVRRALILVLNNKATCLEESGSILHSATTEIPVPSVVRLTRFVRIPFRGQVPLTRRALFARDGGRCVYCGGAATSVDHVIPRSRGGQHTWENVVSACRRCNHVKSDRYIAELGWRMHRKPSQPSGLAWRIIGTGFRDPRWDPYLAPYGAEEYGYGRTDHQVQHQHQHRTDHPAHPGRVGSGDVIHPSFEYDPYDQAASA</sequence>
<feature type="domain" description="HNH nuclease" evidence="2">
    <location>
        <begin position="70"/>
        <end position="119"/>
    </location>
</feature>
<comment type="caution">
    <text evidence="3">The sequence shown here is derived from an EMBL/GenBank/DDBJ whole genome shotgun (WGS) entry which is preliminary data.</text>
</comment>
<dbReference type="EMBL" id="BAABHS010000013">
    <property type="protein sequence ID" value="GAA4970440.1"/>
    <property type="molecule type" value="Genomic_DNA"/>
</dbReference>
<proteinExistence type="predicted"/>
<dbReference type="PANTHER" id="PTHR33877:SF2">
    <property type="entry name" value="OS07G0170200 PROTEIN"/>
    <property type="match status" value="1"/>
</dbReference>
<evidence type="ECO:0000313" key="3">
    <source>
        <dbReference type="EMBL" id="GAA4970440.1"/>
    </source>
</evidence>
<name>A0ABP9HGZ9_9ACTN</name>
<protein>
    <submittedName>
        <fullName evidence="3">HNH endonuclease</fullName>
    </submittedName>
</protein>
<keyword evidence="3" id="KW-0378">Hydrolase</keyword>
<dbReference type="SMART" id="SM00507">
    <property type="entry name" value="HNHc"/>
    <property type="match status" value="1"/>
</dbReference>
<keyword evidence="3" id="KW-0540">Nuclease</keyword>
<dbReference type="GO" id="GO:0004519">
    <property type="term" value="F:endonuclease activity"/>
    <property type="evidence" value="ECO:0007669"/>
    <property type="project" value="UniProtKB-KW"/>
</dbReference>
<feature type="region of interest" description="Disordered" evidence="1">
    <location>
        <begin position="178"/>
        <end position="216"/>
    </location>
</feature>
<gene>
    <name evidence="3" type="ORF">GCM10023205_40020</name>
</gene>
<feature type="compositionally biased region" description="Basic and acidic residues" evidence="1">
    <location>
        <begin position="178"/>
        <end position="190"/>
    </location>
</feature>
<keyword evidence="4" id="KW-1185">Reference proteome</keyword>
<dbReference type="InterPro" id="IPR029471">
    <property type="entry name" value="HNH_5"/>
</dbReference>
<evidence type="ECO:0000256" key="1">
    <source>
        <dbReference type="SAM" id="MobiDB-lite"/>
    </source>
</evidence>
<keyword evidence="3" id="KW-0255">Endonuclease</keyword>
<dbReference type="InterPro" id="IPR052892">
    <property type="entry name" value="NA-targeting_endonuclease"/>
</dbReference>
<dbReference type="Pfam" id="PF14279">
    <property type="entry name" value="HNH_5"/>
    <property type="match status" value="1"/>
</dbReference>
<evidence type="ECO:0000313" key="4">
    <source>
        <dbReference type="Proteomes" id="UP001500466"/>
    </source>
</evidence>